<name>A0A8H4FEE8_COLGL</name>
<dbReference type="InterPro" id="IPR046925">
    <property type="entry name" value="WD-like_fungi"/>
</dbReference>
<dbReference type="RefSeq" id="XP_045258453.1">
    <property type="nucleotide sequence ID" value="XM_045401451.1"/>
</dbReference>
<reference evidence="3" key="1">
    <citation type="journal article" date="2020" name="Phytopathology">
        <title>Genome sequence and comparative analysis of Colletotrichum gloeosporioides isolated from Liriodendron leaves.</title>
        <authorList>
            <person name="Fu F.F."/>
            <person name="Hao Z."/>
            <person name="Wang P."/>
            <person name="Lu Y."/>
            <person name="Xue L.J."/>
            <person name="Wei G."/>
            <person name="Tian Y."/>
            <person name="Baishi H."/>
            <person name="Xu H."/>
            <person name="Shi J."/>
            <person name="Cheng T."/>
            <person name="Wang G."/>
            <person name="Yi Y."/>
            <person name="Chen J."/>
        </authorList>
    </citation>
    <scope>NUCLEOTIDE SEQUENCE</scope>
    <source>
        <strain evidence="3">Lc1</strain>
    </source>
</reference>
<feature type="domain" description="WD-like" evidence="2">
    <location>
        <begin position="79"/>
        <end position="203"/>
    </location>
</feature>
<comment type="caution">
    <text evidence="3">The sequence shown here is derived from an EMBL/GenBank/DDBJ whole genome shotgun (WGS) entry which is preliminary data.</text>
</comment>
<keyword evidence="4" id="KW-1185">Reference proteome</keyword>
<reference evidence="3" key="2">
    <citation type="submission" date="2020-03" db="EMBL/GenBank/DDBJ databases">
        <authorList>
            <person name="Fu F.-F."/>
            <person name="Chen J."/>
        </authorList>
    </citation>
    <scope>NUCLEOTIDE SEQUENCE</scope>
    <source>
        <strain evidence="3">Lc1</strain>
    </source>
</reference>
<evidence type="ECO:0000256" key="1">
    <source>
        <dbReference type="SAM" id="SignalP"/>
    </source>
</evidence>
<dbReference type="Pfam" id="PF20493">
    <property type="entry name" value="WD-like_fungi"/>
    <property type="match status" value="1"/>
</dbReference>
<feature type="signal peptide" evidence="1">
    <location>
        <begin position="1"/>
        <end position="17"/>
    </location>
</feature>
<dbReference type="EMBL" id="WVTB01000085">
    <property type="protein sequence ID" value="KAF3799293.1"/>
    <property type="molecule type" value="Genomic_DNA"/>
</dbReference>
<dbReference type="Proteomes" id="UP000613401">
    <property type="component" value="Unassembled WGS sequence"/>
</dbReference>
<evidence type="ECO:0000259" key="2">
    <source>
        <dbReference type="Pfam" id="PF20493"/>
    </source>
</evidence>
<protein>
    <recommendedName>
        <fullName evidence="2">WD-like domain-containing protein</fullName>
    </recommendedName>
</protein>
<sequence>MRFTVAIVAYFASVALAAPEGLSTREQDPEAVIDPLEGKAELLAATNASAPDLVYAGVLGNGLLEGFVDPSVPAIDARDLEAADLDTRQTCGANTISCSKTNQARTGICGRLLDILGGPTFVNQPLPAANYWCWADVHVSTNNRCCISWSRRVSGSKTQHLFNAAVKTMNRCKANALVSGWSRDVKLGTTCVRQCLSNRPDGCN</sequence>
<proteinExistence type="predicted"/>
<keyword evidence="1" id="KW-0732">Signal</keyword>
<accession>A0A8H4FEE8</accession>
<gene>
    <name evidence="3" type="ORF">GCG54_00001333</name>
</gene>
<dbReference type="AlphaFoldDB" id="A0A8H4FEE8"/>
<dbReference type="GeneID" id="69008502"/>
<organism evidence="3 4">
    <name type="scientific">Colletotrichum gloeosporioides</name>
    <name type="common">Anthracnose fungus</name>
    <name type="synonym">Glomerella cingulata</name>
    <dbReference type="NCBI Taxonomy" id="474922"/>
    <lineage>
        <taxon>Eukaryota</taxon>
        <taxon>Fungi</taxon>
        <taxon>Dikarya</taxon>
        <taxon>Ascomycota</taxon>
        <taxon>Pezizomycotina</taxon>
        <taxon>Sordariomycetes</taxon>
        <taxon>Hypocreomycetidae</taxon>
        <taxon>Glomerellales</taxon>
        <taxon>Glomerellaceae</taxon>
        <taxon>Colletotrichum</taxon>
        <taxon>Colletotrichum gloeosporioides species complex</taxon>
    </lineage>
</organism>
<evidence type="ECO:0000313" key="3">
    <source>
        <dbReference type="EMBL" id="KAF3799293.1"/>
    </source>
</evidence>
<evidence type="ECO:0000313" key="4">
    <source>
        <dbReference type="Proteomes" id="UP000613401"/>
    </source>
</evidence>
<feature type="chain" id="PRO_5034897429" description="WD-like domain-containing protein" evidence="1">
    <location>
        <begin position="18"/>
        <end position="204"/>
    </location>
</feature>